<reference evidence="3" key="1">
    <citation type="submission" date="2022-07" db="EMBL/GenBank/DDBJ databases">
        <title>Fungi with potential for degradation of polypropylene.</title>
        <authorList>
            <person name="Gostincar C."/>
        </authorList>
    </citation>
    <scope>NUCLEOTIDE SEQUENCE</scope>
    <source>
        <strain evidence="3">EXF-13287</strain>
    </source>
</reference>
<keyword evidence="4" id="KW-1185">Reference proteome</keyword>
<dbReference type="Pfam" id="PF02171">
    <property type="entry name" value="Piwi"/>
    <property type="match status" value="1"/>
</dbReference>
<comment type="caution">
    <text evidence="3">The sequence shown here is derived from an EMBL/GenBank/DDBJ whole genome shotgun (WGS) entry which is preliminary data.</text>
</comment>
<gene>
    <name evidence="3" type="ORF">NKR19_g9461</name>
</gene>
<dbReference type="PROSITE" id="PS50822">
    <property type="entry name" value="PIWI"/>
    <property type="match status" value="1"/>
</dbReference>
<feature type="compositionally biased region" description="Polar residues" evidence="1">
    <location>
        <begin position="135"/>
        <end position="150"/>
    </location>
</feature>
<dbReference type="GO" id="GO:0003723">
    <property type="term" value="F:RNA binding"/>
    <property type="evidence" value="ECO:0007669"/>
    <property type="project" value="InterPro"/>
</dbReference>
<feature type="region of interest" description="Disordered" evidence="1">
    <location>
        <begin position="1"/>
        <end position="41"/>
    </location>
</feature>
<dbReference type="Gene3D" id="2.170.260.10">
    <property type="entry name" value="paz domain"/>
    <property type="match status" value="1"/>
</dbReference>
<dbReference type="InterPro" id="IPR003100">
    <property type="entry name" value="PAZ_dom"/>
</dbReference>
<proteinExistence type="predicted"/>
<evidence type="ECO:0000313" key="3">
    <source>
        <dbReference type="EMBL" id="KAJ9131766.1"/>
    </source>
</evidence>
<dbReference type="Pfam" id="PF08699">
    <property type="entry name" value="ArgoL1"/>
    <property type="match status" value="1"/>
</dbReference>
<dbReference type="PANTHER" id="PTHR22891">
    <property type="entry name" value="EUKARYOTIC TRANSLATION INITIATION FACTOR 2C"/>
    <property type="match status" value="1"/>
</dbReference>
<feature type="compositionally biased region" description="Gly residues" evidence="1">
    <location>
        <begin position="8"/>
        <end position="41"/>
    </location>
</feature>
<dbReference type="InterPro" id="IPR045246">
    <property type="entry name" value="Piwi_ago-like"/>
</dbReference>
<dbReference type="CDD" id="cd04657">
    <property type="entry name" value="Piwi_ago-like"/>
    <property type="match status" value="1"/>
</dbReference>
<dbReference type="SMART" id="SM01163">
    <property type="entry name" value="DUF1785"/>
    <property type="match status" value="1"/>
</dbReference>
<feature type="compositionally biased region" description="Basic and acidic residues" evidence="1">
    <location>
        <begin position="216"/>
        <end position="233"/>
    </location>
</feature>
<dbReference type="AlphaFoldDB" id="A0AA38R3K4"/>
<dbReference type="InterPro" id="IPR036085">
    <property type="entry name" value="PAZ_dom_sf"/>
</dbReference>
<dbReference type="InterPro" id="IPR014811">
    <property type="entry name" value="ArgoL1"/>
</dbReference>
<dbReference type="InterPro" id="IPR003165">
    <property type="entry name" value="Piwi"/>
</dbReference>
<evidence type="ECO:0000259" key="2">
    <source>
        <dbReference type="PROSITE" id="PS50822"/>
    </source>
</evidence>
<name>A0AA38R3K4_9PEZI</name>
<dbReference type="Pfam" id="PF16486">
    <property type="entry name" value="ArgoN"/>
    <property type="match status" value="1"/>
</dbReference>
<organism evidence="3 4">
    <name type="scientific">Coniochaeta hoffmannii</name>
    <dbReference type="NCBI Taxonomy" id="91930"/>
    <lineage>
        <taxon>Eukaryota</taxon>
        <taxon>Fungi</taxon>
        <taxon>Dikarya</taxon>
        <taxon>Ascomycota</taxon>
        <taxon>Pezizomycotina</taxon>
        <taxon>Sordariomycetes</taxon>
        <taxon>Sordariomycetidae</taxon>
        <taxon>Coniochaetales</taxon>
        <taxon>Coniochaetaceae</taxon>
        <taxon>Coniochaeta</taxon>
    </lineage>
</organism>
<sequence length="1099" mass="118695">MADRGRGGRGGRGGGGGRGGSQGQGGGSFTGGGGGRGGQGGGGYGGGGRGAGAYRGDAGGGYGGGGRGGGRGGGAYRGDSGGGYGGGGRGGGAYRGGDRGGGGRGGGGYRGGGRGGYDSGPAVFGLGTAIPQPEPQVTAQENSSFTSKSGTSVAQLTQGLSGLSVNSADVFPVRPAFGHAGQDVVLWANYFKLEAKPLSLYKYGLTVTHQPFATDAKPKDTTSKEARPPKEAKGAKLHRIITDALRQLPDARTATEFKSQVISSKELKLPASNALQVAYTEAGRHRAETWNVAFGKPIPIRLDELIAYLSSMKDASGDAHFPKFPDELDALNVIMGHVPRADTSVTAVGRGRMFATDNRKDEGNMPTGSMLSILRGYFQSVRPATGRLLLNVNVTHGVFRRDLRLNDLLALKGINTMGRFQNTTAASPDSERFASIARTVDRSLNRAKILIRMPSKETTPIQRFMSGFAKTGDGGTEPNRPRIRFNGTGFGSAYTTSFFLRKPAAGSRSTIIQGLKYDDYVTVATYYLKKYNIEADRDLPLVNVGTRDRPEYMLAELCQLMSGQPIKARLSPSEQDEMIKFACRKPAQNAFSITTKARELLRLDDNHLLTSFGLSVTKDLVTVKGRELKPPVVVYKGGSSPKSVDNGGWLMKNDAGGLRVFQAGSRIQKWTYIYDARLDRPTAETVRKLVLAFAVQCNNTGLEIAAAPTGNGKAISFGTYRTAIPAAFRELRGAQFVLVVLPHKDTAVYNLVKKVADVDEGITTVCVVQSKLMQEVGRTGYFTNVAIKLNLKTGGVNQSLRTVHSLIEGGTTMVVGYDVTHPTNMVIRRDKNTGKEIRPPSLVGLVASVDRHLAQWPAESWTNEGGVEMLDEKLVGAFKRRLKLWQAKNSNRLPQNILIYRDGVSEGQFKTVLEKELPHIRLACRGLYGEKAKQPRITIVVSVKRHQTRFYPTDERHTHRISKSPKEGTVVDRGVTNVRYWGFFMQAHASLQGTARPAHYTVLLDEIFRPDYKDKAAHELEKLTHEMCYLYGRATKAVSICPPAYYADLVCTRARAHKAELYDNDNDDTSSMQSGSTGGQTSISGRQVHENLKNTMYYI</sequence>
<dbReference type="SMART" id="SM00950">
    <property type="entry name" value="Piwi"/>
    <property type="match status" value="1"/>
</dbReference>
<feature type="region of interest" description="Disordered" evidence="1">
    <location>
        <begin position="213"/>
        <end position="233"/>
    </location>
</feature>
<evidence type="ECO:0000256" key="1">
    <source>
        <dbReference type="SAM" id="MobiDB-lite"/>
    </source>
</evidence>
<feature type="compositionally biased region" description="Low complexity" evidence="1">
    <location>
        <begin position="1069"/>
        <end position="1086"/>
    </location>
</feature>
<dbReference type="Pfam" id="PF02170">
    <property type="entry name" value="PAZ"/>
    <property type="match status" value="1"/>
</dbReference>
<feature type="region of interest" description="Disordered" evidence="1">
    <location>
        <begin position="1062"/>
        <end position="1086"/>
    </location>
</feature>
<feature type="region of interest" description="Disordered" evidence="1">
    <location>
        <begin position="95"/>
        <end position="114"/>
    </location>
</feature>
<dbReference type="EMBL" id="JANBVN010000228">
    <property type="protein sequence ID" value="KAJ9131766.1"/>
    <property type="molecule type" value="Genomic_DNA"/>
</dbReference>
<dbReference type="InterPro" id="IPR032472">
    <property type="entry name" value="ArgoL2"/>
</dbReference>
<dbReference type="CDD" id="cd02846">
    <property type="entry name" value="PAZ_argonaute_like"/>
    <property type="match status" value="1"/>
</dbReference>
<feature type="region of interest" description="Disordered" evidence="1">
    <location>
        <begin position="120"/>
        <end position="150"/>
    </location>
</feature>
<dbReference type="SUPFAM" id="SSF53098">
    <property type="entry name" value="Ribonuclease H-like"/>
    <property type="match status" value="1"/>
</dbReference>
<dbReference type="SUPFAM" id="SSF101690">
    <property type="entry name" value="PAZ domain"/>
    <property type="match status" value="1"/>
</dbReference>
<accession>A0AA38R3K4</accession>
<dbReference type="InterPro" id="IPR012337">
    <property type="entry name" value="RNaseH-like_sf"/>
</dbReference>
<evidence type="ECO:0000313" key="4">
    <source>
        <dbReference type="Proteomes" id="UP001174691"/>
    </source>
</evidence>
<dbReference type="Gene3D" id="3.40.50.2300">
    <property type="match status" value="1"/>
</dbReference>
<dbReference type="Proteomes" id="UP001174691">
    <property type="component" value="Unassembled WGS sequence"/>
</dbReference>
<dbReference type="InterPro" id="IPR036397">
    <property type="entry name" value="RNaseH_sf"/>
</dbReference>
<feature type="domain" description="Piwi" evidence="2">
    <location>
        <begin position="736"/>
        <end position="1059"/>
    </location>
</feature>
<dbReference type="Gene3D" id="3.30.420.10">
    <property type="entry name" value="Ribonuclease H-like superfamily/Ribonuclease H"/>
    <property type="match status" value="1"/>
</dbReference>
<dbReference type="Pfam" id="PF16488">
    <property type="entry name" value="ArgoL2"/>
    <property type="match status" value="1"/>
</dbReference>
<dbReference type="InterPro" id="IPR032474">
    <property type="entry name" value="Argonaute_N"/>
</dbReference>
<protein>
    <submittedName>
        <fullName evidence="3">Piwi-domain-containing protein</fullName>
    </submittedName>
</protein>